<dbReference type="Pfam" id="PF01547">
    <property type="entry name" value="SBP_bac_1"/>
    <property type="match status" value="1"/>
</dbReference>
<proteinExistence type="predicted"/>
<dbReference type="PROSITE" id="PS51257">
    <property type="entry name" value="PROKAR_LIPOPROTEIN"/>
    <property type="match status" value="1"/>
</dbReference>
<dbReference type="RefSeq" id="WP_062834907.1">
    <property type="nucleotide sequence ID" value="NZ_BCNV01000001.1"/>
</dbReference>
<evidence type="ECO:0000313" key="2">
    <source>
        <dbReference type="EMBL" id="GAS82349.1"/>
    </source>
</evidence>
<dbReference type="Gene3D" id="3.40.190.10">
    <property type="entry name" value="Periplasmic binding protein-like II"/>
    <property type="match status" value="2"/>
</dbReference>
<comment type="caution">
    <text evidence="2">The sequence shown here is derived from an EMBL/GenBank/DDBJ whole genome shotgun (WGS) entry which is preliminary data.</text>
</comment>
<evidence type="ECO:0000256" key="1">
    <source>
        <dbReference type="SAM" id="SignalP"/>
    </source>
</evidence>
<feature type="chain" id="PRO_5039126165" evidence="1">
    <location>
        <begin position="24"/>
        <end position="544"/>
    </location>
</feature>
<reference evidence="2 3" key="1">
    <citation type="journal article" date="2016" name="Genome Announc.">
        <title>Draft Genome Sequence of Paenibacillus amylolyticus Heshi-A3, Isolated from Fermented Rice Bran in a Japanese Fermented Seafood Dish.</title>
        <authorList>
            <person name="Akuzawa S."/>
            <person name="Nagaoka J."/>
            <person name="Kanekatsu M."/>
            <person name="Kubota E."/>
            <person name="Ohtake R."/>
            <person name="Suzuki T."/>
            <person name="Kanesaki Y."/>
        </authorList>
    </citation>
    <scope>NUCLEOTIDE SEQUENCE [LARGE SCALE GENOMIC DNA]</scope>
    <source>
        <strain evidence="2 3">Heshi-A3</strain>
    </source>
</reference>
<dbReference type="InterPro" id="IPR050490">
    <property type="entry name" value="Bact_solute-bd_prot1"/>
</dbReference>
<organism evidence="2 3">
    <name type="scientific">Paenibacillus amylolyticus</name>
    <dbReference type="NCBI Taxonomy" id="1451"/>
    <lineage>
        <taxon>Bacteria</taxon>
        <taxon>Bacillati</taxon>
        <taxon>Bacillota</taxon>
        <taxon>Bacilli</taxon>
        <taxon>Bacillales</taxon>
        <taxon>Paenibacillaceae</taxon>
        <taxon>Paenibacillus</taxon>
    </lineage>
</organism>
<sequence length="544" mass="61024">MNQKPRKFVGKMVLATMMTVVLAACSSGTGAGGDVTEVQTNAAMETYNVGDTFKATDPFNLSILYSDQPSYPYKKDWLLFDKITELTGVTLEPTIVPMSDYSQKRSLLISSGDAPLVIPKTYPGEESAFVSSGAILPISDYIDMMPNFKDKVEKWGLEDELEGLRQEDGKYYVLPGLHEEVWPDYTLLVRTDVFEENNIAIPTTWDELYDAAKKLKEIYPDSIPFSDRFQFNSTLNIAATGFGTKGGWGFGNGLTYKEDQDQFVYTATTPEYKEMLTYFNKLVSEGLLDKESFTQDDDQAVQKFVSGKSFMINGNSQTVVLHRNDMNKTLGEGKFSVAKITVPGGPKGQLMSGSRLENGVMISGKIQKSENFKAIMQFVDWLYYSDEGQEFAKWGVEGETFTKEGGTRKLVEDVNYNGLNPKGTKDLRIDFGFSGGVFAYGGTTDLLQSMFSEEELKFQQDMKDTKEVIPAEPPIPYSSEDRERVTLLSTPLKDYSDQNTLKFILGERNLSEFDTFAKELDSQGLTNYLKLANDTYKAYKENKQ</sequence>
<accession>A0A100VMA5</accession>
<protein>
    <submittedName>
        <fullName evidence="2">Family 1 extracellular solute-binding protein</fullName>
    </submittedName>
</protein>
<dbReference type="EMBL" id="BCNV01000001">
    <property type="protein sequence ID" value="GAS82349.1"/>
    <property type="molecule type" value="Genomic_DNA"/>
</dbReference>
<feature type="signal peptide" evidence="1">
    <location>
        <begin position="1"/>
        <end position="23"/>
    </location>
</feature>
<dbReference type="PANTHER" id="PTHR43649:SF12">
    <property type="entry name" value="DIACETYLCHITOBIOSE BINDING PROTEIN DASA"/>
    <property type="match status" value="1"/>
</dbReference>
<dbReference type="Proteomes" id="UP000069697">
    <property type="component" value="Unassembled WGS sequence"/>
</dbReference>
<evidence type="ECO:0000313" key="3">
    <source>
        <dbReference type="Proteomes" id="UP000069697"/>
    </source>
</evidence>
<name>A0A100VMA5_PAEAM</name>
<dbReference type="PANTHER" id="PTHR43649">
    <property type="entry name" value="ARABINOSE-BINDING PROTEIN-RELATED"/>
    <property type="match status" value="1"/>
</dbReference>
<keyword evidence="1" id="KW-0732">Signal</keyword>
<dbReference type="InterPro" id="IPR006059">
    <property type="entry name" value="SBP"/>
</dbReference>
<dbReference type="SUPFAM" id="SSF53850">
    <property type="entry name" value="Periplasmic binding protein-like II"/>
    <property type="match status" value="1"/>
</dbReference>
<dbReference type="AlphaFoldDB" id="A0A100VMA5"/>
<reference evidence="3" key="2">
    <citation type="submission" date="2016-01" db="EMBL/GenBank/DDBJ databases">
        <title>Draft Genome Sequence of Paenibacillus amylolyticus Heshi-A3 that Was Isolated from Fermented Rice Bran with Aging Salted Mackerel, Which Was Named Heshiko as Traditional Fermented Seafood in Japan.</title>
        <authorList>
            <person name="Akuzawa S."/>
            <person name="Nakagawa J."/>
            <person name="Kanekatsu T."/>
            <person name="Kubota E."/>
            <person name="Ohtake R."/>
            <person name="Suzuki T."/>
            <person name="Kanesaki Y."/>
        </authorList>
    </citation>
    <scope>NUCLEOTIDE SEQUENCE [LARGE SCALE GENOMIC DNA]</scope>
    <source>
        <strain evidence="3">Heshi-A3</strain>
    </source>
</reference>
<dbReference type="CDD" id="cd13583">
    <property type="entry name" value="PBP2_AlgQ_like_4"/>
    <property type="match status" value="1"/>
</dbReference>
<gene>
    <name evidence="2" type="ORF">PAHA3_2423</name>
</gene>